<accession>A0AA95GDY2</accession>
<protein>
    <submittedName>
        <fullName evidence="3">Phage baseplate assembly protein V</fullName>
    </submittedName>
</protein>
<dbReference type="Proteomes" id="UP001177597">
    <property type="component" value="Chromosome"/>
</dbReference>
<proteinExistence type="predicted"/>
<dbReference type="Gene3D" id="2.40.50.230">
    <property type="entry name" value="Gp5 N-terminal domain"/>
    <property type="match status" value="1"/>
</dbReference>
<evidence type="ECO:0000259" key="1">
    <source>
        <dbReference type="Pfam" id="PF04717"/>
    </source>
</evidence>
<dbReference type="InterPro" id="IPR044033">
    <property type="entry name" value="GpV-like_apex"/>
</dbReference>
<dbReference type="InterPro" id="IPR040629">
    <property type="entry name" value="Phage_spike"/>
</dbReference>
<dbReference type="RefSeq" id="WP_280629286.1">
    <property type="nucleotide sequence ID" value="NZ_CP123498.1"/>
</dbReference>
<sequence length="207" mass="22063">MNSAQLLRLIRNLIRVGVVVDVDAKQGCRVKTGNLTTDWLNWLTLRAGSSRTMHAPSIGEQVLILSIGGELTTAFVLMGIFSDHYPEPTASLTADHRLYSDGAVIEYEPATGVLKASGIKNAHIDAIESIHASAKKVIVTARTEILLDAPEVICSKKLTTATLNVKEGGTMTGNIAHTGQFSSNGIVIDKHKHGGVNRGGEQTDGPQ</sequence>
<reference evidence="3" key="1">
    <citation type="submission" date="2023-04" db="EMBL/GenBank/DDBJ databases">
        <title>Genome dynamics across the evolutionary transition to endosymbiosis.</title>
        <authorList>
            <person name="Siozios S."/>
            <person name="Nadal-Jimenez P."/>
            <person name="Azagi T."/>
            <person name="Sprong H."/>
            <person name="Frost C.L."/>
            <person name="Parratt S.R."/>
            <person name="Taylor G."/>
            <person name="Brettell L."/>
            <person name="Lew K.C."/>
            <person name="Croft L."/>
            <person name="King K.C."/>
            <person name="Brockhurst M.A."/>
            <person name="Hypsa V."/>
            <person name="Novakova E."/>
            <person name="Darby A.C."/>
            <person name="Hurst G.D.D."/>
        </authorList>
    </citation>
    <scope>NUCLEOTIDE SEQUENCE</scope>
    <source>
        <strain evidence="3">AIh</strain>
    </source>
</reference>
<evidence type="ECO:0000313" key="4">
    <source>
        <dbReference type="Proteomes" id="UP001177597"/>
    </source>
</evidence>
<dbReference type="InterPro" id="IPR013046">
    <property type="entry name" value="GpV/Gp45"/>
</dbReference>
<dbReference type="Pfam" id="PF18946">
    <property type="entry name" value="Apex"/>
    <property type="match status" value="1"/>
</dbReference>
<name>A0AA95GDY2_9GAMM</name>
<dbReference type="InterPro" id="IPR037026">
    <property type="entry name" value="Vgr_OB-fold_dom_sf"/>
</dbReference>
<dbReference type="Pfam" id="PF04717">
    <property type="entry name" value="Phage_base_V"/>
    <property type="match status" value="1"/>
</dbReference>
<evidence type="ECO:0000313" key="3">
    <source>
        <dbReference type="EMBL" id="WGL95308.1"/>
    </source>
</evidence>
<organism evidence="3 4">
    <name type="scientific">Arsenophonus nasoniae</name>
    <name type="common">son-killer infecting Nasonia vitripennis</name>
    <dbReference type="NCBI Taxonomy" id="638"/>
    <lineage>
        <taxon>Bacteria</taxon>
        <taxon>Pseudomonadati</taxon>
        <taxon>Pseudomonadota</taxon>
        <taxon>Gammaproteobacteria</taxon>
        <taxon>Enterobacterales</taxon>
        <taxon>Morganellaceae</taxon>
        <taxon>Arsenophonus</taxon>
    </lineage>
</organism>
<dbReference type="InterPro" id="IPR006531">
    <property type="entry name" value="Gp5/Vgr_OB"/>
</dbReference>
<evidence type="ECO:0000259" key="2">
    <source>
        <dbReference type="Pfam" id="PF18715"/>
    </source>
</evidence>
<dbReference type="AlphaFoldDB" id="A0AA95GDY2"/>
<dbReference type="NCBIfam" id="TIGR01644">
    <property type="entry name" value="phage_P2_V"/>
    <property type="match status" value="1"/>
</dbReference>
<gene>
    <name evidence="3" type="ORF">QE207_16935</name>
</gene>
<dbReference type="Gene3D" id="6.20.150.10">
    <property type="match status" value="1"/>
</dbReference>
<feature type="domain" description="Phage spike trimer" evidence="2">
    <location>
        <begin position="134"/>
        <end position="184"/>
    </location>
</feature>
<dbReference type="Pfam" id="PF18715">
    <property type="entry name" value="Phage_spike"/>
    <property type="match status" value="1"/>
</dbReference>
<dbReference type="EMBL" id="CP123498">
    <property type="protein sequence ID" value="WGL95308.1"/>
    <property type="molecule type" value="Genomic_DNA"/>
</dbReference>
<feature type="domain" description="Gp5/Type VI secretion system Vgr protein OB-fold" evidence="1">
    <location>
        <begin position="16"/>
        <end position="81"/>
    </location>
</feature>